<sequence length="133" mass="15177">MADSTKQESSSSSNQAITINPTELSKEECNSTINEMSTELYHLRVTLKSLTKEHTRIKDSNPFLSDRNAVLESQFIEFEKMRNVVTNIIKVQVMETFCKETWNKEKKKLDIVVEDLGAADASMDSDHPLKDYS</sequence>
<feature type="compositionally biased region" description="Polar residues" evidence="1">
    <location>
        <begin position="14"/>
        <end position="23"/>
    </location>
</feature>
<evidence type="ECO:0000313" key="3">
    <source>
        <dbReference type="Proteomes" id="UP001237642"/>
    </source>
</evidence>
<gene>
    <name evidence="2" type="ORF">POM88_016543</name>
</gene>
<accession>A0AAD8MT24</accession>
<evidence type="ECO:0000313" key="2">
    <source>
        <dbReference type="EMBL" id="KAK1388365.1"/>
    </source>
</evidence>
<organism evidence="2 3">
    <name type="scientific">Heracleum sosnowskyi</name>
    <dbReference type="NCBI Taxonomy" id="360622"/>
    <lineage>
        <taxon>Eukaryota</taxon>
        <taxon>Viridiplantae</taxon>
        <taxon>Streptophyta</taxon>
        <taxon>Embryophyta</taxon>
        <taxon>Tracheophyta</taxon>
        <taxon>Spermatophyta</taxon>
        <taxon>Magnoliopsida</taxon>
        <taxon>eudicotyledons</taxon>
        <taxon>Gunneridae</taxon>
        <taxon>Pentapetalae</taxon>
        <taxon>asterids</taxon>
        <taxon>campanulids</taxon>
        <taxon>Apiales</taxon>
        <taxon>Apiaceae</taxon>
        <taxon>Apioideae</taxon>
        <taxon>apioid superclade</taxon>
        <taxon>Tordylieae</taxon>
        <taxon>Tordyliinae</taxon>
        <taxon>Heracleum</taxon>
    </lineage>
</organism>
<feature type="region of interest" description="Disordered" evidence="1">
    <location>
        <begin position="1"/>
        <end position="25"/>
    </location>
</feature>
<evidence type="ECO:0000256" key="1">
    <source>
        <dbReference type="SAM" id="MobiDB-lite"/>
    </source>
</evidence>
<dbReference type="Proteomes" id="UP001237642">
    <property type="component" value="Unassembled WGS sequence"/>
</dbReference>
<keyword evidence="3" id="KW-1185">Reference proteome</keyword>
<name>A0AAD8MT24_9APIA</name>
<reference evidence="2" key="1">
    <citation type="submission" date="2023-02" db="EMBL/GenBank/DDBJ databases">
        <title>Genome of toxic invasive species Heracleum sosnowskyi carries increased number of genes despite the absence of recent whole-genome duplications.</title>
        <authorList>
            <person name="Schelkunov M."/>
            <person name="Shtratnikova V."/>
            <person name="Makarenko M."/>
            <person name="Klepikova A."/>
            <person name="Omelchenko D."/>
            <person name="Novikova G."/>
            <person name="Obukhova E."/>
            <person name="Bogdanov V."/>
            <person name="Penin A."/>
            <person name="Logacheva M."/>
        </authorList>
    </citation>
    <scope>NUCLEOTIDE SEQUENCE</scope>
    <source>
        <strain evidence="2">Hsosn_3</strain>
        <tissue evidence="2">Leaf</tissue>
    </source>
</reference>
<protein>
    <submittedName>
        <fullName evidence="2">Uncharacterized protein</fullName>
    </submittedName>
</protein>
<dbReference type="AlphaFoldDB" id="A0AAD8MT24"/>
<dbReference type="EMBL" id="JAUIZM010000004">
    <property type="protein sequence ID" value="KAK1388365.1"/>
    <property type="molecule type" value="Genomic_DNA"/>
</dbReference>
<reference evidence="2" key="2">
    <citation type="submission" date="2023-05" db="EMBL/GenBank/DDBJ databases">
        <authorList>
            <person name="Schelkunov M.I."/>
        </authorList>
    </citation>
    <scope>NUCLEOTIDE SEQUENCE</scope>
    <source>
        <strain evidence="2">Hsosn_3</strain>
        <tissue evidence="2">Leaf</tissue>
    </source>
</reference>
<proteinExistence type="predicted"/>
<comment type="caution">
    <text evidence="2">The sequence shown here is derived from an EMBL/GenBank/DDBJ whole genome shotgun (WGS) entry which is preliminary data.</text>
</comment>